<comment type="similarity">
    <text evidence="1">Belongs to the LysR transcriptional regulatory family.</text>
</comment>
<dbReference type="Pfam" id="PF00126">
    <property type="entry name" value="HTH_1"/>
    <property type="match status" value="1"/>
</dbReference>
<dbReference type="Gene3D" id="3.40.190.10">
    <property type="entry name" value="Periplasmic binding protein-like II"/>
    <property type="match status" value="2"/>
</dbReference>
<evidence type="ECO:0000256" key="2">
    <source>
        <dbReference type="ARBA" id="ARBA00023015"/>
    </source>
</evidence>
<dbReference type="InterPro" id="IPR036388">
    <property type="entry name" value="WH-like_DNA-bd_sf"/>
</dbReference>
<evidence type="ECO:0000313" key="7">
    <source>
        <dbReference type="Proteomes" id="UP000294656"/>
    </source>
</evidence>
<keyword evidence="4" id="KW-0804">Transcription</keyword>
<evidence type="ECO:0000259" key="5">
    <source>
        <dbReference type="PROSITE" id="PS50931"/>
    </source>
</evidence>
<organism evidence="6 7">
    <name type="scientific">Marinomonas balearica</name>
    <dbReference type="NCBI Taxonomy" id="491947"/>
    <lineage>
        <taxon>Bacteria</taxon>
        <taxon>Pseudomonadati</taxon>
        <taxon>Pseudomonadota</taxon>
        <taxon>Gammaproteobacteria</taxon>
        <taxon>Oceanospirillales</taxon>
        <taxon>Oceanospirillaceae</taxon>
        <taxon>Marinomonas</taxon>
    </lineage>
</organism>
<dbReference type="Gene3D" id="1.10.10.10">
    <property type="entry name" value="Winged helix-like DNA-binding domain superfamily/Winged helix DNA-binding domain"/>
    <property type="match status" value="1"/>
</dbReference>
<comment type="caution">
    <text evidence="6">The sequence shown here is derived from an EMBL/GenBank/DDBJ whole genome shotgun (WGS) entry which is preliminary data.</text>
</comment>
<keyword evidence="3" id="KW-0238">DNA-binding</keyword>
<dbReference type="Proteomes" id="UP000294656">
    <property type="component" value="Unassembled WGS sequence"/>
</dbReference>
<dbReference type="PANTHER" id="PTHR30537:SF74">
    <property type="entry name" value="HTH-TYPE TRANSCRIPTIONAL REGULATOR TRPI"/>
    <property type="match status" value="1"/>
</dbReference>
<dbReference type="InterPro" id="IPR036390">
    <property type="entry name" value="WH_DNA-bd_sf"/>
</dbReference>
<keyword evidence="2" id="KW-0805">Transcription regulation</keyword>
<protein>
    <submittedName>
        <fullName evidence="6">LysR family glycine cleavage system transcriptional activator</fullName>
    </submittedName>
</protein>
<dbReference type="Pfam" id="PF03466">
    <property type="entry name" value="LysR_substrate"/>
    <property type="match status" value="1"/>
</dbReference>
<dbReference type="OrthoDB" id="6787458at2"/>
<dbReference type="PROSITE" id="PS50931">
    <property type="entry name" value="HTH_LYSR"/>
    <property type="match status" value="1"/>
</dbReference>
<gene>
    <name evidence="6" type="ORF">DFP79_3096</name>
</gene>
<keyword evidence="7" id="KW-1185">Reference proteome</keyword>
<dbReference type="InterPro" id="IPR005119">
    <property type="entry name" value="LysR_subst-bd"/>
</dbReference>
<dbReference type="GO" id="GO:0043565">
    <property type="term" value="F:sequence-specific DNA binding"/>
    <property type="evidence" value="ECO:0007669"/>
    <property type="project" value="TreeGrafter"/>
</dbReference>
<name>A0A4V3CFZ1_9GAMM</name>
<proteinExistence type="inferred from homology"/>
<dbReference type="EMBL" id="SNXC01000015">
    <property type="protein sequence ID" value="TDO95742.1"/>
    <property type="molecule type" value="Genomic_DNA"/>
</dbReference>
<evidence type="ECO:0000256" key="3">
    <source>
        <dbReference type="ARBA" id="ARBA00023125"/>
    </source>
</evidence>
<dbReference type="SUPFAM" id="SSF53850">
    <property type="entry name" value="Periplasmic binding protein-like II"/>
    <property type="match status" value="1"/>
</dbReference>
<dbReference type="RefSeq" id="WP_133504816.1">
    <property type="nucleotide sequence ID" value="NZ_SNXC01000015.1"/>
</dbReference>
<evidence type="ECO:0000313" key="6">
    <source>
        <dbReference type="EMBL" id="TDO95742.1"/>
    </source>
</evidence>
<dbReference type="PANTHER" id="PTHR30537">
    <property type="entry name" value="HTH-TYPE TRANSCRIPTIONAL REGULATOR"/>
    <property type="match status" value="1"/>
</dbReference>
<dbReference type="InterPro" id="IPR058163">
    <property type="entry name" value="LysR-type_TF_proteobact-type"/>
</dbReference>
<dbReference type="InterPro" id="IPR000847">
    <property type="entry name" value="LysR_HTH_N"/>
</dbReference>
<accession>A0A4V3CFZ1</accession>
<sequence>MSIPYSALYTFQLAVRLGSLKSTADHLSLTESAVSHQLKRLEKQLDQALWIKQGRQLVPTEAGIKLADRLESPFKDIASALTELESGQESLTLYVQPSLLDIWLLPKVLPFRSNNPSIRLSIKYLASAPERLNATDILIKGYDRNYQTQNYLFPVLKGETIAVCSPLFRDTNNIKSPESLLHSTLLHDNSISAWQDWFSKLGLHLPSQPDLIYEDFHLLKSAALAAQGIALCPICLIDEELNNGKLIQLFSNRGNQGRMYGLEFAQTANSNLKRLAYYLRDFSALNKN</sequence>
<reference evidence="6 7" key="1">
    <citation type="submission" date="2019-03" db="EMBL/GenBank/DDBJ databases">
        <title>Genomic Encyclopedia of Type Strains, Phase III (KMG-III): the genomes of soil and plant-associated and newly described type strains.</title>
        <authorList>
            <person name="Whitman W."/>
        </authorList>
    </citation>
    <scope>NUCLEOTIDE SEQUENCE [LARGE SCALE GENOMIC DNA]</scope>
    <source>
        <strain evidence="6 7">CECT 7378</strain>
    </source>
</reference>
<dbReference type="GO" id="GO:0006351">
    <property type="term" value="P:DNA-templated transcription"/>
    <property type="evidence" value="ECO:0007669"/>
    <property type="project" value="TreeGrafter"/>
</dbReference>
<evidence type="ECO:0000256" key="4">
    <source>
        <dbReference type="ARBA" id="ARBA00023163"/>
    </source>
</evidence>
<dbReference type="SUPFAM" id="SSF46785">
    <property type="entry name" value="Winged helix' DNA-binding domain"/>
    <property type="match status" value="1"/>
</dbReference>
<feature type="domain" description="HTH lysR-type" evidence="5">
    <location>
        <begin position="3"/>
        <end position="60"/>
    </location>
</feature>
<evidence type="ECO:0000256" key="1">
    <source>
        <dbReference type="ARBA" id="ARBA00009437"/>
    </source>
</evidence>
<dbReference type="AlphaFoldDB" id="A0A4V3CFZ1"/>
<dbReference type="GO" id="GO:0003700">
    <property type="term" value="F:DNA-binding transcription factor activity"/>
    <property type="evidence" value="ECO:0007669"/>
    <property type="project" value="InterPro"/>
</dbReference>